<dbReference type="PANTHER" id="PTHR31314">
    <property type="entry name" value="MYB FAMILY TRANSCRIPTION FACTOR PHL7-LIKE"/>
    <property type="match status" value="1"/>
</dbReference>
<evidence type="ECO:0000313" key="7">
    <source>
        <dbReference type="Proteomes" id="UP000324897"/>
    </source>
</evidence>
<dbReference type="GO" id="GO:0010582">
    <property type="term" value="P:floral meristem determinacy"/>
    <property type="evidence" value="ECO:0007669"/>
    <property type="project" value="EnsemblPlants"/>
</dbReference>
<dbReference type="GO" id="GO:0003677">
    <property type="term" value="F:DNA binding"/>
    <property type="evidence" value="ECO:0007669"/>
    <property type="project" value="InterPro"/>
</dbReference>
<accession>A0A5J9TUL4</accession>
<evidence type="ECO:0000256" key="3">
    <source>
        <dbReference type="ARBA" id="ARBA00023242"/>
    </source>
</evidence>
<keyword evidence="2" id="KW-0804">Transcription</keyword>
<evidence type="ECO:0000256" key="4">
    <source>
        <dbReference type="SAM" id="MobiDB-lite"/>
    </source>
</evidence>
<keyword evidence="5" id="KW-0472">Membrane</keyword>
<feature type="region of interest" description="Disordered" evidence="4">
    <location>
        <begin position="44"/>
        <end position="65"/>
    </location>
</feature>
<feature type="transmembrane region" description="Helical" evidence="5">
    <location>
        <begin position="96"/>
        <end position="119"/>
    </location>
</feature>
<keyword evidence="7" id="KW-1185">Reference proteome</keyword>
<evidence type="ECO:0000256" key="1">
    <source>
        <dbReference type="ARBA" id="ARBA00023015"/>
    </source>
</evidence>
<keyword evidence="5" id="KW-1133">Transmembrane helix</keyword>
<sequence>MRRSREEKRTQKREFGSFLLHHLLLSSSPPGACAPTTCLPPGRGGTFASSEMGGGGGRNGAVRRYNRSKEPRMRWTAELHRSFLQAVECLGGENRFVSFFSALSVFNRLIAVMVVLIFAEATPKLILRFMGAKDLTISHVKSHLQMYRSARLGPGRREMEAQLQRKHSCAADEQGPNDFLCPSLKRAKMGTEAAYKGMQGSQGISERRTAGNQYCMHDYMQAMVMERRIKQEGLRWQKDAAAVSSLQTVGCSVQESGSFKLSSPEAHHLGHVGCFSISEGKPDESTEQCSLSLSLGLDPKCTGATASSPSGSSCIISASPTRRSFSDCSSHSGCFVAPGVSLELSLSICGS</sequence>
<dbReference type="InterPro" id="IPR009057">
    <property type="entry name" value="Homeodomain-like_sf"/>
</dbReference>
<comment type="caution">
    <text evidence="6">The sequence shown here is derived from an EMBL/GenBank/DDBJ whole genome shotgun (WGS) entry which is preliminary data.</text>
</comment>
<dbReference type="NCBIfam" id="TIGR01557">
    <property type="entry name" value="myb_SHAQKYF"/>
    <property type="match status" value="1"/>
</dbReference>
<evidence type="ECO:0000256" key="2">
    <source>
        <dbReference type="ARBA" id="ARBA00023163"/>
    </source>
</evidence>
<evidence type="ECO:0008006" key="8">
    <source>
        <dbReference type="Google" id="ProtNLM"/>
    </source>
</evidence>
<dbReference type="InterPro" id="IPR006447">
    <property type="entry name" value="Myb_dom_plants"/>
</dbReference>
<dbReference type="Gene3D" id="1.10.10.60">
    <property type="entry name" value="Homeodomain-like"/>
    <property type="match status" value="1"/>
</dbReference>
<keyword evidence="5" id="KW-0812">Transmembrane</keyword>
<keyword evidence="3" id="KW-0539">Nucleus</keyword>
<name>A0A5J9TUL4_9POAL</name>
<organism evidence="6 7">
    <name type="scientific">Eragrostis curvula</name>
    <name type="common">weeping love grass</name>
    <dbReference type="NCBI Taxonomy" id="38414"/>
    <lineage>
        <taxon>Eukaryota</taxon>
        <taxon>Viridiplantae</taxon>
        <taxon>Streptophyta</taxon>
        <taxon>Embryophyta</taxon>
        <taxon>Tracheophyta</taxon>
        <taxon>Spermatophyta</taxon>
        <taxon>Magnoliopsida</taxon>
        <taxon>Liliopsida</taxon>
        <taxon>Poales</taxon>
        <taxon>Poaceae</taxon>
        <taxon>PACMAD clade</taxon>
        <taxon>Chloridoideae</taxon>
        <taxon>Eragrostideae</taxon>
        <taxon>Eragrostidinae</taxon>
        <taxon>Eragrostis</taxon>
    </lineage>
</organism>
<dbReference type="EMBL" id="RWGY01000031">
    <property type="protein sequence ID" value="TVU14867.1"/>
    <property type="molecule type" value="Genomic_DNA"/>
</dbReference>
<dbReference type="GO" id="GO:0003700">
    <property type="term" value="F:DNA-binding transcription factor activity"/>
    <property type="evidence" value="ECO:0007669"/>
    <property type="project" value="InterPro"/>
</dbReference>
<gene>
    <name evidence="6" type="ORF">EJB05_38363</name>
</gene>
<dbReference type="GO" id="GO:0010629">
    <property type="term" value="P:negative regulation of gene expression"/>
    <property type="evidence" value="ECO:0007669"/>
    <property type="project" value="EnsemblPlants"/>
</dbReference>
<dbReference type="InterPro" id="IPR046955">
    <property type="entry name" value="PHR1-like"/>
</dbReference>
<dbReference type="SUPFAM" id="SSF46689">
    <property type="entry name" value="Homeodomain-like"/>
    <property type="match status" value="1"/>
</dbReference>
<proteinExistence type="predicted"/>
<dbReference type="Gramene" id="TVU14867">
    <property type="protein sequence ID" value="TVU14867"/>
    <property type="gene ID" value="EJB05_38363"/>
</dbReference>
<evidence type="ECO:0000313" key="6">
    <source>
        <dbReference type="EMBL" id="TVU14867.1"/>
    </source>
</evidence>
<protein>
    <recommendedName>
        <fullName evidence="8">Myb-like domain-containing protein</fullName>
    </recommendedName>
</protein>
<reference evidence="6 7" key="1">
    <citation type="journal article" date="2019" name="Sci. Rep.">
        <title>A high-quality genome of Eragrostis curvula grass provides insights into Poaceae evolution and supports new strategies to enhance forage quality.</title>
        <authorList>
            <person name="Carballo J."/>
            <person name="Santos B.A.C.M."/>
            <person name="Zappacosta D."/>
            <person name="Garbus I."/>
            <person name="Selva J.P."/>
            <person name="Gallo C.A."/>
            <person name="Diaz A."/>
            <person name="Albertini E."/>
            <person name="Caccamo M."/>
            <person name="Echenique V."/>
        </authorList>
    </citation>
    <scope>NUCLEOTIDE SEQUENCE [LARGE SCALE GENOMIC DNA]</scope>
    <source>
        <strain evidence="7">cv. Victoria</strain>
        <tissue evidence="6">Leaf</tissue>
    </source>
</reference>
<dbReference type="PANTHER" id="PTHR31314:SF183">
    <property type="entry name" value="MYB FAMILY TRANSCRIPTION FACTOR MOF1"/>
    <property type="match status" value="1"/>
</dbReference>
<evidence type="ECO:0000256" key="5">
    <source>
        <dbReference type="SAM" id="Phobius"/>
    </source>
</evidence>
<dbReference type="Proteomes" id="UP000324897">
    <property type="component" value="Unassembled WGS sequence"/>
</dbReference>
<keyword evidence="1" id="KW-0805">Transcription regulation</keyword>
<dbReference type="OrthoDB" id="551907at2759"/>
<dbReference type="GO" id="GO:0005634">
    <property type="term" value="C:nucleus"/>
    <property type="evidence" value="ECO:0007669"/>
    <property type="project" value="EnsemblPlants"/>
</dbReference>
<dbReference type="AlphaFoldDB" id="A0A5J9TUL4"/>